<dbReference type="KEGG" id="mew:MSWAN_0880"/>
<dbReference type="EMBL" id="CP002772">
    <property type="protein sequence ID" value="AEG17905.1"/>
    <property type="molecule type" value="Genomic_DNA"/>
</dbReference>
<keyword evidence="2" id="KW-1185">Reference proteome</keyword>
<evidence type="ECO:0000313" key="1">
    <source>
        <dbReference type="EMBL" id="AEG17905.1"/>
    </source>
</evidence>
<evidence type="ECO:0000313" key="2">
    <source>
        <dbReference type="Proteomes" id="UP000009231"/>
    </source>
</evidence>
<accession>F6D239</accession>
<dbReference type="AlphaFoldDB" id="F6D239"/>
<sequence length="512" mass="57308">MIKNHHNIINGDMMSEIYEKMVKEAIAAQKADLETIRKKRGGQFKVTDTKAYLDVVNKMTVADGQSKSVIDLHVDSVNAHYNTLTGLTDTVRPEDDPFVEHYQTPAVLEILYKEDEAFKMSVDKFIDAIGKSEALIGREVVRRYGGFYGPTCVVDFALIPGSTSNVVNQILQNVDIPLEHKQAILSAKSWGMNTSYGIGEVFSDEIEKGATLADALKNEIKMIKHVYENPIDAQTELMAAAGHESFDVNKYMLQYKKKMEKTVKAAMDDGVHYGNIVTVPAYCVGDISHHMAQSTYNMCKDDVILAVIDATTNVMESTLTKAIPKFKNEYEPLALATGSSACSVEYILELDGFNAPMIVDLLTKRFHNYVQQYPTRGAAAELHNCDFMDMIYRGWKHMDKERRMKNGSKGPLEPDVEGFKVNLDPIHKNEVLMNPQRYAYPACAISVRFSALMRLADYPCLLTSEPVTATMMTNIISMHKESPASPARVCKGCASASLVDFRHDYCQWREAV</sequence>
<dbReference type="Proteomes" id="UP000009231">
    <property type="component" value="Chromosome"/>
</dbReference>
<reference evidence="1 2" key="1">
    <citation type="journal article" date="2014" name="Int. J. Syst. Evol. Microbiol.">
        <title>Methanobacterium paludis sp. nov. and a novel strain of Methanobacterium lacus isolated from northern peatlands.</title>
        <authorList>
            <person name="Cadillo-Quiroz H."/>
            <person name="Brauer S.L."/>
            <person name="Goodson N."/>
            <person name="Yavitt J.B."/>
            <person name="Zinder S.H."/>
        </authorList>
    </citation>
    <scope>NUCLEOTIDE SEQUENCE [LARGE SCALE GENOMIC DNA]</scope>
    <source>
        <strain evidence="2">DSM 25820 / JCM 18151 / SWAN1</strain>
    </source>
</reference>
<dbReference type="STRING" id="868131.MSWAN_0880"/>
<gene>
    <name evidence="1" type="ordered locus">MSWAN_0880</name>
</gene>
<dbReference type="eggNOG" id="arCOG04432">
    <property type="taxonomic scope" value="Archaea"/>
</dbReference>
<dbReference type="InterPro" id="IPR018694">
    <property type="entry name" value="DUF2193"/>
</dbReference>
<dbReference type="HOGENOM" id="CLU_560960_0_0_2"/>
<proteinExistence type="predicted"/>
<dbReference type="Pfam" id="PF09959">
    <property type="entry name" value="DUF2193"/>
    <property type="match status" value="1"/>
</dbReference>
<evidence type="ECO:0008006" key="3">
    <source>
        <dbReference type="Google" id="ProtNLM"/>
    </source>
</evidence>
<organism evidence="1 2">
    <name type="scientific">Methanobacterium paludis (strain DSM 25820 / JCM 18151 / SWAN1)</name>
    <dbReference type="NCBI Taxonomy" id="868131"/>
    <lineage>
        <taxon>Archaea</taxon>
        <taxon>Methanobacteriati</taxon>
        <taxon>Methanobacteriota</taxon>
        <taxon>Methanomada group</taxon>
        <taxon>Methanobacteria</taxon>
        <taxon>Methanobacteriales</taxon>
        <taxon>Methanobacteriaceae</taxon>
        <taxon>Methanobacterium</taxon>
    </lineage>
</organism>
<name>F6D239_METPW</name>
<protein>
    <recommendedName>
        <fullName evidence="3">DUF2193 domain-containing protein</fullName>
    </recommendedName>
</protein>